<evidence type="ECO:0000313" key="15">
    <source>
        <dbReference type="Proteomes" id="UP001418222"/>
    </source>
</evidence>
<dbReference type="InterPro" id="IPR013083">
    <property type="entry name" value="Znf_RING/FYVE/PHD"/>
</dbReference>
<comment type="function">
    <text evidence="10">E3 ubiquitin-protein ligase that mediates ubiquitination and subsequent proteasomal degradation of target proteins. E3 ubiquitin ligases accept ubiquitin from an E2 ubiquitin-conjugating enzyme in the form of a thioester and then directly transfers the ubiquitin to targeted substrates. It probably triggers the ubiquitin-mediated degradation of different substrates.</text>
</comment>
<comment type="catalytic activity">
    <reaction evidence="1">
        <text>S-ubiquitinyl-[E2 ubiquitin-conjugating enzyme]-L-cysteine + [acceptor protein]-L-lysine = [E2 ubiquitin-conjugating enzyme]-L-cysteine + N(6)-ubiquitinyl-[acceptor protein]-L-lysine.</text>
        <dbReference type="EC" id="2.3.2.27"/>
    </reaction>
</comment>
<dbReference type="Proteomes" id="UP001418222">
    <property type="component" value="Unassembled WGS sequence"/>
</dbReference>
<evidence type="ECO:0000259" key="13">
    <source>
        <dbReference type="PROSITE" id="PS51081"/>
    </source>
</evidence>
<evidence type="ECO:0000256" key="10">
    <source>
        <dbReference type="ARBA" id="ARBA00024004"/>
    </source>
</evidence>
<dbReference type="CDD" id="cd16571">
    <property type="entry name" value="RING-HC_SIAHs"/>
    <property type="match status" value="1"/>
</dbReference>
<dbReference type="Pfam" id="PF21361">
    <property type="entry name" value="Sina_ZnF"/>
    <property type="match status" value="1"/>
</dbReference>
<dbReference type="PANTHER" id="PTHR46632:SF16">
    <property type="entry name" value="E3 UBIQUITIN-PROTEIN LIGASE SINA-LIKE 10"/>
    <property type="match status" value="1"/>
</dbReference>
<keyword evidence="6" id="KW-0479">Metal-binding</keyword>
<dbReference type="GO" id="GO:0008270">
    <property type="term" value="F:zinc ion binding"/>
    <property type="evidence" value="ECO:0007669"/>
    <property type="project" value="UniProtKB-KW"/>
</dbReference>
<feature type="compositionally biased region" description="Acidic residues" evidence="12">
    <location>
        <begin position="37"/>
        <end position="65"/>
    </location>
</feature>
<evidence type="ECO:0000256" key="5">
    <source>
        <dbReference type="ARBA" id="ARBA00022679"/>
    </source>
</evidence>
<dbReference type="InterPro" id="IPR049548">
    <property type="entry name" value="Sina-like_RING"/>
</dbReference>
<evidence type="ECO:0000256" key="4">
    <source>
        <dbReference type="ARBA" id="ARBA00012483"/>
    </source>
</evidence>
<name>A0AAP0FUK4_9ASPA</name>
<dbReference type="Gene3D" id="3.30.40.10">
    <property type="entry name" value="Zinc/RING finger domain, C3HC4 (zinc finger)"/>
    <property type="match status" value="1"/>
</dbReference>
<feature type="region of interest" description="Disordered" evidence="12">
    <location>
        <begin position="23"/>
        <end position="65"/>
    </location>
</feature>
<protein>
    <recommendedName>
        <fullName evidence="4">RING-type E3 ubiquitin transferase</fullName>
        <ecNumber evidence="4">2.3.2.27</ecNumber>
    </recommendedName>
</protein>
<keyword evidence="9" id="KW-0862">Zinc</keyword>
<organism evidence="14 15">
    <name type="scientific">Platanthera zijinensis</name>
    <dbReference type="NCBI Taxonomy" id="2320716"/>
    <lineage>
        <taxon>Eukaryota</taxon>
        <taxon>Viridiplantae</taxon>
        <taxon>Streptophyta</taxon>
        <taxon>Embryophyta</taxon>
        <taxon>Tracheophyta</taxon>
        <taxon>Spermatophyta</taxon>
        <taxon>Magnoliopsida</taxon>
        <taxon>Liliopsida</taxon>
        <taxon>Asparagales</taxon>
        <taxon>Orchidaceae</taxon>
        <taxon>Orchidoideae</taxon>
        <taxon>Orchideae</taxon>
        <taxon>Orchidinae</taxon>
        <taxon>Platanthera</taxon>
    </lineage>
</organism>
<dbReference type="InterPro" id="IPR044286">
    <property type="entry name" value="SINL_plant"/>
</dbReference>
<dbReference type="SUPFAM" id="SSF49599">
    <property type="entry name" value="TRAF domain-like"/>
    <property type="match status" value="1"/>
</dbReference>
<evidence type="ECO:0000256" key="12">
    <source>
        <dbReference type="SAM" id="MobiDB-lite"/>
    </source>
</evidence>
<comment type="caution">
    <text evidence="14">The sequence shown here is derived from an EMBL/GenBank/DDBJ whole genome shotgun (WGS) entry which is preliminary data.</text>
</comment>
<feature type="domain" description="SIAH-type" evidence="13">
    <location>
        <begin position="143"/>
        <end position="201"/>
    </location>
</feature>
<evidence type="ECO:0000256" key="1">
    <source>
        <dbReference type="ARBA" id="ARBA00000900"/>
    </source>
</evidence>
<evidence type="ECO:0000256" key="7">
    <source>
        <dbReference type="ARBA" id="ARBA00022771"/>
    </source>
</evidence>
<evidence type="ECO:0000256" key="3">
    <source>
        <dbReference type="ARBA" id="ARBA00009119"/>
    </source>
</evidence>
<keyword evidence="15" id="KW-1185">Reference proteome</keyword>
<sequence length="329" mass="37588">MSRTKTFVKDVMGRFSLEESCEEEDTLTSKRRRCDSDDVEPLESEEHEIEESEEEGDDEMEDETGEELFSLRVGNRDHGFNFRIDEDVFDCSVCFNLLRPPIFQCKNGHIACSSCRPKLHNKCHVCTQFIGRRCLALEKVIESIKCQCQYFKYGCRVTLSFTEKASHEETCSHAPLFCPISGCTFSSSKHVLAAHVKRKHHSIVKKFVYDRPFLFFLKKNEPFMFLLGQNSQLFLLLNTLNTHPGKALFVICIDSSKTKPTFTYDLTVHSGDSSLQLKTSVEKVEKWDGLNPPKPILTVPDNFYTSNDEMHVSVCIREATGIRKAAGIL</sequence>
<keyword evidence="8" id="KW-0833">Ubl conjugation pathway</keyword>
<proteinExistence type="inferred from homology"/>
<evidence type="ECO:0000256" key="2">
    <source>
        <dbReference type="ARBA" id="ARBA00004906"/>
    </source>
</evidence>
<dbReference type="EC" id="2.3.2.27" evidence="4"/>
<reference evidence="14 15" key="1">
    <citation type="journal article" date="2022" name="Nat. Plants">
        <title>Genomes of leafy and leafless Platanthera orchids illuminate the evolution of mycoheterotrophy.</title>
        <authorList>
            <person name="Li M.H."/>
            <person name="Liu K.W."/>
            <person name="Li Z."/>
            <person name="Lu H.C."/>
            <person name="Ye Q.L."/>
            <person name="Zhang D."/>
            <person name="Wang J.Y."/>
            <person name="Li Y.F."/>
            <person name="Zhong Z.M."/>
            <person name="Liu X."/>
            <person name="Yu X."/>
            <person name="Liu D.K."/>
            <person name="Tu X.D."/>
            <person name="Liu B."/>
            <person name="Hao Y."/>
            <person name="Liao X.Y."/>
            <person name="Jiang Y.T."/>
            <person name="Sun W.H."/>
            <person name="Chen J."/>
            <person name="Chen Y.Q."/>
            <person name="Ai Y."/>
            <person name="Zhai J.W."/>
            <person name="Wu S.S."/>
            <person name="Zhou Z."/>
            <person name="Hsiao Y.Y."/>
            <person name="Wu W.L."/>
            <person name="Chen Y.Y."/>
            <person name="Lin Y.F."/>
            <person name="Hsu J.L."/>
            <person name="Li C.Y."/>
            <person name="Wang Z.W."/>
            <person name="Zhao X."/>
            <person name="Zhong W.Y."/>
            <person name="Ma X.K."/>
            <person name="Ma L."/>
            <person name="Huang J."/>
            <person name="Chen G.Z."/>
            <person name="Huang M.Z."/>
            <person name="Huang L."/>
            <person name="Peng D.H."/>
            <person name="Luo Y.B."/>
            <person name="Zou S.Q."/>
            <person name="Chen S.P."/>
            <person name="Lan S."/>
            <person name="Tsai W.C."/>
            <person name="Van de Peer Y."/>
            <person name="Liu Z.J."/>
        </authorList>
    </citation>
    <scope>NUCLEOTIDE SEQUENCE [LARGE SCALE GENOMIC DNA]</scope>
    <source>
        <strain evidence="14">Lor287</strain>
    </source>
</reference>
<evidence type="ECO:0000313" key="14">
    <source>
        <dbReference type="EMBL" id="KAK8916439.1"/>
    </source>
</evidence>
<evidence type="ECO:0000256" key="6">
    <source>
        <dbReference type="ARBA" id="ARBA00022723"/>
    </source>
</evidence>
<dbReference type="InterPro" id="IPR013010">
    <property type="entry name" value="Znf_SIAH"/>
</dbReference>
<evidence type="ECO:0000256" key="9">
    <source>
        <dbReference type="ARBA" id="ARBA00022833"/>
    </source>
</evidence>
<comment type="similarity">
    <text evidence="3">Belongs to the SINA (Seven in absentia) family.</text>
</comment>
<evidence type="ECO:0000256" key="8">
    <source>
        <dbReference type="ARBA" id="ARBA00022786"/>
    </source>
</evidence>
<dbReference type="PROSITE" id="PS51081">
    <property type="entry name" value="ZF_SIAH"/>
    <property type="match status" value="1"/>
</dbReference>
<dbReference type="GO" id="GO:0061630">
    <property type="term" value="F:ubiquitin protein ligase activity"/>
    <property type="evidence" value="ECO:0007669"/>
    <property type="project" value="UniProtKB-EC"/>
</dbReference>
<dbReference type="Pfam" id="PF21362">
    <property type="entry name" value="Sina_RING"/>
    <property type="match status" value="1"/>
</dbReference>
<dbReference type="EMBL" id="JBBWWQ010000020">
    <property type="protein sequence ID" value="KAK8916439.1"/>
    <property type="molecule type" value="Genomic_DNA"/>
</dbReference>
<evidence type="ECO:0000256" key="11">
    <source>
        <dbReference type="PROSITE-ProRule" id="PRU00455"/>
    </source>
</evidence>
<gene>
    <name evidence="14" type="ORF">KSP39_PZI023331</name>
</gene>
<dbReference type="PANTHER" id="PTHR46632">
    <property type="entry name" value="E3 UBIQUITIN-PROTEIN LIGASE SINA-LIKE 4"/>
    <property type="match status" value="1"/>
</dbReference>
<dbReference type="AlphaFoldDB" id="A0AAP0FUK4"/>
<keyword evidence="7 11" id="KW-0863">Zinc-finger</keyword>
<accession>A0AAP0FUK4</accession>
<keyword evidence="5" id="KW-0808">Transferase</keyword>
<comment type="pathway">
    <text evidence="2">Protein modification; protein ubiquitination.</text>
</comment>